<comment type="caution">
    <text evidence="5">The sequence shown here is derived from an EMBL/GenBank/DDBJ whole genome shotgun (WGS) entry which is preliminary data.</text>
</comment>
<dbReference type="InterPro" id="IPR051801">
    <property type="entry name" value="GH28_Enzymes"/>
</dbReference>
<dbReference type="Gene3D" id="2.160.20.10">
    <property type="entry name" value="Single-stranded right-handed beta-helix, Pectin lyase-like"/>
    <property type="match status" value="1"/>
</dbReference>
<proteinExistence type="predicted"/>
<dbReference type="Proteomes" id="UP000634435">
    <property type="component" value="Unassembled WGS sequence"/>
</dbReference>
<name>A0ABQ2D8Q8_9BACI</name>
<keyword evidence="6" id="KW-1185">Reference proteome</keyword>
<dbReference type="SMART" id="SM00710">
    <property type="entry name" value="PbH1"/>
    <property type="match status" value="8"/>
</dbReference>
<feature type="coiled-coil region" evidence="1">
    <location>
        <begin position="103"/>
        <end position="157"/>
    </location>
</feature>
<evidence type="ECO:0000259" key="4">
    <source>
        <dbReference type="Pfam" id="PF13229"/>
    </source>
</evidence>
<feature type="domain" description="Right handed beta helix" evidence="4">
    <location>
        <begin position="439"/>
        <end position="584"/>
    </location>
</feature>
<evidence type="ECO:0000256" key="2">
    <source>
        <dbReference type="SAM" id="MobiDB-lite"/>
    </source>
</evidence>
<sequence length="606" mass="66612">MGKKEINTLWDRESRNNINHNFEELYTKLNSIVGTISEEAVQQIIDSAKINWLAPVATKSELPSTANIGDAVMVSENGAGVAEVYRYNGSDWELIQEFDPTAINELDDRLQSEINLIKDSLKEKANSEGLTEIVQEISEAKGEFDSLKEKLDSLNVNVKDFGAVGDGTTDDTESFQRALNLSKTNKSVNVRVPAGVYRMTNELIIYSNTNLTVDNSAVINRDHDMYMILNGDRGFDFNEYEGNGNISISGGTWNMGGEDHEGATCFCFGHARNLIFKNLTILDVSWSHGIEINACKDVLIDKCSFKGYHDPGDRSFSEAIQLDLMKSTGVFNAFGSYDHTPCRDITIRGCYFGESDRYAAWGRGIGSHSSTIGKWQENIYIINNFFYNTRQWAVRPYAWNNVKVLDNFIIDCGGGIGAANPTGSTDQTDENGNDTNQSQDARSYNISGNTFHGGGAYGVAVYFYGQETGRFNDIDIAHNKIIDYKNTGIHCNFVNYLQVIGNNLSNLDNHGVWGAGIVDVTISLNSIHAAGQLSGEWQGFRVTTSPTDRIVFTGNRVSLSSGENNVDNGAYFSSGVSNLSRYGNLMPGVGLLDNSIAPVTDASDVI</sequence>
<dbReference type="Pfam" id="PF13229">
    <property type="entry name" value="Beta_helix"/>
    <property type="match status" value="1"/>
</dbReference>
<dbReference type="InterPro" id="IPR039448">
    <property type="entry name" value="Beta_helix"/>
</dbReference>
<reference evidence="6" key="1">
    <citation type="journal article" date="2019" name="Int. J. Syst. Evol. Microbiol.">
        <title>The Global Catalogue of Microorganisms (GCM) 10K type strain sequencing project: providing services to taxonomists for standard genome sequencing and annotation.</title>
        <authorList>
            <consortium name="The Broad Institute Genomics Platform"/>
            <consortium name="The Broad Institute Genome Sequencing Center for Infectious Disease"/>
            <person name="Wu L."/>
            <person name="Ma J."/>
        </authorList>
    </citation>
    <scope>NUCLEOTIDE SEQUENCE [LARGE SCALE GENOMIC DNA]</scope>
    <source>
        <strain evidence="6">JCM 30071</strain>
    </source>
</reference>
<dbReference type="Pfam" id="PF12708">
    <property type="entry name" value="Pect-lyase_RHGA_epim"/>
    <property type="match status" value="1"/>
</dbReference>
<accession>A0ABQ2D8Q8</accession>
<organism evidence="5 6">
    <name type="scientific">Virgibacillus kapii</name>
    <dbReference type="NCBI Taxonomy" id="1638645"/>
    <lineage>
        <taxon>Bacteria</taxon>
        <taxon>Bacillati</taxon>
        <taxon>Bacillota</taxon>
        <taxon>Bacilli</taxon>
        <taxon>Bacillales</taxon>
        <taxon>Bacillaceae</taxon>
        <taxon>Virgibacillus</taxon>
    </lineage>
</organism>
<evidence type="ECO:0000313" key="6">
    <source>
        <dbReference type="Proteomes" id="UP000634435"/>
    </source>
</evidence>
<dbReference type="InterPro" id="IPR006626">
    <property type="entry name" value="PbH1"/>
</dbReference>
<dbReference type="EMBL" id="BMPN01000001">
    <property type="protein sequence ID" value="GGJ49585.1"/>
    <property type="molecule type" value="Genomic_DNA"/>
</dbReference>
<dbReference type="PANTHER" id="PTHR31339">
    <property type="entry name" value="PECTIN LYASE-RELATED"/>
    <property type="match status" value="1"/>
</dbReference>
<dbReference type="InterPro" id="IPR024535">
    <property type="entry name" value="RHGA/B-epi-like_pectate_lyase"/>
</dbReference>
<dbReference type="PANTHER" id="PTHR31339:SF9">
    <property type="entry name" value="PLASMIN AND FIBRONECTIN-BINDING PROTEIN A"/>
    <property type="match status" value="1"/>
</dbReference>
<dbReference type="InterPro" id="IPR012334">
    <property type="entry name" value="Pectin_lyas_fold"/>
</dbReference>
<dbReference type="RefSeq" id="WP_188942263.1">
    <property type="nucleotide sequence ID" value="NZ_BMPN01000001.1"/>
</dbReference>
<evidence type="ECO:0000259" key="3">
    <source>
        <dbReference type="Pfam" id="PF12708"/>
    </source>
</evidence>
<dbReference type="InterPro" id="IPR011050">
    <property type="entry name" value="Pectin_lyase_fold/virulence"/>
</dbReference>
<evidence type="ECO:0000256" key="1">
    <source>
        <dbReference type="SAM" id="Coils"/>
    </source>
</evidence>
<dbReference type="SUPFAM" id="SSF51126">
    <property type="entry name" value="Pectin lyase-like"/>
    <property type="match status" value="1"/>
</dbReference>
<keyword evidence="1" id="KW-0175">Coiled coil</keyword>
<feature type="domain" description="Rhamnogalacturonase A/B/Epimerase-like pectate lyase" evidence="3">
    <location>
        <begin position="156"/>
        <end position="416"/>
    </location>
</feature>
<feature type="compositionally biased region" description="Polar residues" evidence="2">
    <location>
        <begin position="433"/>
        <end position="443"/>
    </location>
</feature>
<protein>
    <recommendedName>
        <fullName evidence="7">Pectate lyase superfamily protein domain-containing protein</fullName>
    </recommendedName>
</protein>
<evidence type="ECO:0000313" key="5">
    <source>
        <dbReference type="EMBL" id="GGJ49585.1"/>
    </source>
</evidence>
<feature type="region of interest" description="Disordered" evidence="2">
    <location>
        <begin position="420"/>
        <end position="443"/>
    </location>
</feature>
<gene>
    <name evidence="5" type="ORF">GCM10007111_09670</name>
</gene>
<evidence type="ECO:0008006" key="7">
    <source>
        <dbReference type="Google" id="ProtNLM"/>
    </source>
</evidence>